<dbReference type="Gene3D" id="3.30.200.20">
    <property type="entry name" value="Phosphorylase Kinase, domain 1"/>
    <property type="match status" value="1"/>
</dbReference>
<dbReference type="PANTHER" id="PTHR33540:SF2">
    <property type="entry name" value="TRNA THREONYLCARBAMOYLADENOSINE BIOSYNTHESIS PROTEIN TSAE"/>
    <property type="match status" value="1"/>
</dbReference>
<dbReference type="Gene3D" id="3.90.1200.10">
    <property type="match status" value="1"/>
</dbReference>
<evidence type="ECO:0000256" key="6">
    <source>
        <dbReference type="ARBA" id="ARBA00022723"/>
    </source>
</evidence>
<comment type="subcellular location">
    <subcellularLocation>
        <location evidence="1">Cytoplasm</location>
    </subcellularLocation>
</comment>
<keyword evidence="13" id="KW-1185">Reference proteome</keyword>
<dbReference type="Pfam" id="PF01636">
    <property type="entry name" value="APH"/>
    <property type="match status" value="1"/>
</dbReference>
<evidence type="ECO:0000256" key="3">
    <source>
        <dbReference type="ARBA" id="ARBA00019010"/>
    </source>
</evidence>
<keyword evidence="5" id="KW-0819">tRNA processing</keyword>
<name>A0AAE3D270_9HYPH</name>
<dbReference type="SUPFAM" id="SSF56112">
    <property type="entry name" value="Protein kinase-like (PK-like)"/>
    <property type="match status" value="1"/>
</dbReference>
<evidence type="ECO:0000256" key="7">
    <source>
        <dbReference type="ARBA" id="ARBA00022741"/>
    </source>
</evidence>
<keyword evidence="9" id="KW-0460">Magnesium</keyword>
<evidence type="ECO:0000256" key="1">
    <source>
        <dbReference type="ARBA" id="ARBA00004496"/>
    </source>
</evidence>
<dbReference type="SUPFAM" id="SSF52540">
    <property type="entry name" value="P-loop containing nucleoside triphosphate hydrolases"/>
    <property type="match status" value="1"/>
</dbReference>
<evidence type="ECO:0000256" key="5">
    <source>
        <dbReference type="ARBA" id="ARBA00022694"/>
    </source>
</evidence>
<evidence type="ECO:0000256" key="9">
    <source>
        <dbReference type="ARBA" id="ARBA00022842"/>
    </source>
</evidence>
<dbReference type="Proteomes" id="UP001196509">
    <property type="component" value="Unassembled WGS sequence"/>
</dbReference>
<dbReference type="GO" id="GO:0046872">
    <property type="term" value="F:metal ion binding"/>
    <property type="evidence" value="ECO:0007669"/>
    <property type="project" value="UniProtKB-KW"/>
</dbReference>
<evidence type="ECO:0000256" key="2">
    <source>
        <dbReference type="ARBA" id="ARBA00007599"/>
    </source>
</evidence>
<dbReference type="EMBL" id="JAICBX010000002">
    <property type="protein sequence ID" value="MBW8638228.1"/>
    <property type="molecule type" value="Genomic_DNA"/>
</dbReference>
<evidence type="ECO:0000256" key="4">
    <source>
        <dbReference type="ARBA" id="ARBA00022490"/>
    </source>
</evidence>
<keyword evidence="8" id="KW-0067">ATP-binding</keyword>
<dbReference type="Gene3D" id="3.40.50.300">
    <property type="entry name" value="P-loop containing nucleotide triphosphate hydrolases"/>
    <property type="match status" value="1"/>
</dbReference>
<dbReference type="PANTHER" id="PTHR33540">
    <property type="entry name" value="TRNA THREONYLCARBAMOYLADENOSINE BIOSYNTHESIS PROTEIN TSAE"/>
    <property type="match status" value="1"/>
</dbReference>
<gene>
    <name evidence="12" type="primary">tsaE</name>
    <name evidence="12" type="ORF">K1W69_13615</name>
</gene>
<sequence>MTIRTETLQLENEAATAQLGQDLALAVAVGDCVALAGDLGAGKSTLARALIRAIADDDELEAPSPTFTLVQTYELRLPVAHIDLYRISDPQEIDELGLDDALATGVALIEWPERAEGELPDETIQIAFAEAGAGRSVTISGPPEPMDRIARTLRIRAFLDKFRPGAQRRYFQGDASTRRFELIRGENGEALFLMDSPEKPAGPVVRDGKAYTAIAHTALTVAPFVAIADFLRASGFRVPEIVACLLDDGILLVSDLGRTGVLDAHGLPIEERLSTAIDCLVKLHRTAIPPSIPVSGGPDYVIPPYDADAMMIEVELYLDWYLPQFAGETVTAGERDRYIAAWRAVIDRLQNTEQSLVLRDFHSPNLLWNASGQGTDQIGIVDFQDALTGPAAYDVASLVHDARVTVDPRLAKRLVARYLDARGDDADFDKEGFLEALAITQAQRATKILGIFVRLKERDGKPGYIAHLPRIRAYLAEALRHPALNSLHEHYYRAGIGPDES</sequence>
<dbReference type="GO" id="GO:0005737">
    <property type="term" value="C:cytoplasm"/>
    <property type="evidence" value="ECO:0007669"/>
    <property type="project" value="UniProtKB-SubCell"/>
</dbReference>
<feature type="domain" description="Aminoglycoside phosphotransferase" evidence="11">
    <location>
        <begin position="171"/>
        <end position="422"/>
    </location>
</feature>
<evidence type="ECO:0000256" key="8">
    <source>
        <dbReference type="ARBA" id="ARBA00022840"/>
    </source>
</evidence>
<comment type="caution">
    <text evidence="12">The sequence shown here is derived from an EMBL/GenBank/DDBJ whole genome shotgun (WGS) entry which is preliminary data.</text>
</comment>
<dbReference type="InterPro" id="IPR003442">
    <property type="entry name" value="T6A_TsaE"/>
</dbReference>
<dbReference type="Pfam" id="PF02367">
    <property type="entry name" value="TsaE"/>
    <property type="match status" value="1"/>
</dbReference>
<dbReference type="PIRSF" id="PIRSF036599">
    <property type="entry name" value="AtpPhos"/>
    <property type="match status" value="1"/>
</dbReference>
<keyword evidence="7" id="KW-0547">Nucleotide-binding</keyword>
<evidence type="ECO:0000256" key="10">
    <source>
        <dbReference type="ARBA" id="ARBA00032441"/>
    </source>
</evidence>
<organism evidence="12 13">
    <name type="scientific">Flavimaribacter sediminis</name>
    <dbReference type="NCBI Taxonomy" id="2865987"/>
    <lineage>
        <taxon>Bacteria</taxon>
        <taxon>Pseudomonadati</taxon>
        <taxon>Pseudomonadota</taxon>
        <taxon>Alphaproteobacteria</taxon>
        <taxon>Hyphomicrobiales</taxon>
        <taxon>Rhizobiaceae</taxon>
        <taxon>Flavimaribacter</taxon>
    </lineage>
</organism>
<proteinExistence type="inferred from homology"/>
<dbReference type="InterPro" id="IPR012180">
    <property type="entry name" value="Bifunc_ATPase/PTrfase"/>
</dbReference>
<keyword evidence="4" id="KW-0963">Cytoplasm</keyword>
<dbReference type="InterPro" id="IPR011009">
    <property type="entry name" value="Kinase-like_dom_sf"/>
</dbReference>
<dbReference type="InterPro" id="IPR002575">
    <property type="entry name" value="Aminoglycoside_PTrfase"/>
</dbReference>
<protein>
    <recommendedName>
        <fullName evidence="3">tRNA threonylcarbamoyladenosine biosynthesis protein TsaE</fullName>
    </recommendedName>
    <alternativeName>
        <fullName evidence="10">t(6)A37 threonylcarbamoyladenosine biosynthesis protein TsaE</fullName>
    </alternativeName>
</protein>
<dbReference type="GO" id="GO:0005524">
    <property type="term" value="F:ATP binding"/>
    <property type="evidence" value="ECO:0007669"/>
    <property type="project" value="UniProtKB-KW"/>
</dbReference>
<evidence type="ECO:0000259" key="11">
    <source>
        <dbReference type="Pfam" id="PF01636"/>
    </source>
</evidence>
<keyword evidence="6" id="KW-0479">Metal-binding</keyword>
<accession>A0AAE3D270</accession>
<evidence type="ECO:0000313" key="12">
    <source>
        <dbReference type="EMBL" id="MBW8638228.1"/>
    </source>
</evidence>
<evidence type="ECO:0000313" key="13">
    <source>
        <dbReference type="Proteomes" id="UP001196509"/>
    </source>
</evidence>
<dbReference type="GO" id="GO:0002949">
    <property type="term" value="P:tRNA threonylcarbamoyladenosine modification"/>
    <property type="evidence" value="ECO:0007669"/>
    <property type="project" value="InterPro"/>
</dbReference>
<dbReference type="InterPro" id="IPR027417">
    <property type="entry name" value="P-loop_NTPase"/>
</dbReference>
<comment type="similarity">
    <text evidence="2">Belongs to the TsaE family.</text>
</comment>
<dbReference type="NCBIfam" id="TIGR00150">
    <property type="entry name" value="T6A_YjeE"/>
    <property type="match status" value="1"/>
</dbReference>
<dbReference type="RefSeq" id="WP_220229344.1">
    <property type="nucleotide sequence ID" value="NZ_JAICBX010000002.1"/>
</dbReference>
<reference evidence="12" key="1">
    <citation type="submission" date="2021-08" db="EMBL/GenBank/DDBJ databases">
        <title>Hoeflea bacterium WL0058 sp. nov., isolated from the sediment.</title>
        <authorList>
            <person name="Wang L."/>
            <person name="Zhang D."/>
        </authorList>
    </citation>
    <scope>NUCLEOTIDE SEQUENCE</scope>
    <source>
        <strain evidence="12">WL0058</strain>
    </source>
</reference>
<dbReference type="AlphaFoldDB" id="A0AAE3D270"/>